<keyword evidence="5" id="KW-0804">Transcription</keyword>
<dbReference type="CDD" id="cd00156">
    <property type="entry name" value="REC"/>
    <property type="match status" value="1"/>
</dbReference>
<dbReference type="Pfam" id="PF00072">
    <property type="entry name" value="Response_reg"/>
    <property type="match status" value="1"/>
</dbReference>
<evidence type="ECO:0000313" key="8">
    <source>
        <dbReference type="EMBL" id="BCD86159.1"/>
    </source>
</evidence>
<dbReference type="PROSITE" id="PS50110">
    <property type="entry name" value="RESPONSE_REGULATORY"/>
    <property type="match status" value="1"/>
</dbReference>
<dbReference type="EMBL" id="AP023081">
    <property type="protein sequence ID" value="BCD86159.1"/>
    <property type="molecule type" value="Genomic_DNA"/>
</dbReference>
<evidence type="ECO:0000256" key="6">
    <source>
        <dbReference type="PROSITE-ProRule" id="PRU00169"/>
    </source>
</evidence>
<dbReference type="PANTHER" id="PTHR48111">
    <property type="entry name" value="REGULATOR OF RPOS"/>
    <property type="match status" value="1"/>
</dbReference>
<sequence length="182" mass="19531">MEQRACNGRYEVKSMSYGDLLSQEEMKALDELVRVPNAQPSVLLVDGDEAARDALAERLLAQGIVCTTAGSAEQALALLLARPSIDLLVTELHLPCGGGLELVREVRQSARADLPVIITSGDADVQDAIEAMRLKVLDFLLKPVDISRLVTLVRNELGAPPAKSPPVRARQGKAEILALKSA</sequence>
<dbReference type="InterPro" id="IPR039420">
    <property type="entry name" value="WalR-like"/>
</dbReference>
<name>A0ABM7L9B7_9PSED</name>
<protein>
    <submittedName>
        <fullName evidence="8">Response regulator</fullName>
    </submittedName>
</protein>
<dbReference type="PANTHER" id="PTHR48111:SF1">
    <property type="entry name" value="TWO-COMPONENT RESPONSE REGULATOR ORR33"/>
    <property type="match status" value="1"/>
</dbReference>
<keyword evidence="3" id="KW-0805">Transcription regulation</keyword>
<evidence type="ECO:0000256" key="2">
    <source>
        <dbReference type="ARBA" id="ARBA00023012"/>
    </source>
</evidence>
<dbReference type="InterPro" id="IPR001789">
    <property type="entry name" value="Sig_transdc_resp-reg_receiver"/>
</dbReference>
<evidence type="ECO:0000256" key="3">
    <source>
        <dbReference type="ARBA" id="ARBA00023015"/>
    </source>
</evidence>
<evidence type="ECO:0000256" key="5">
    <source>
        <dbReference type="ARBA" id="ARBA00023163"/>
    </source>
</evidence>
<dbReference type="SUPFAM" id="SSF52172">
    <property type="entry name" value="CheY-like"/>
    <property type="match status" value="1"/>
</dbReference>
<reference evidence="8" key="1">
    <citation type="submission" date="2020-05" db="EMBL/GenBank/DDBJ databases">
        <title>Complete genome sequence of Pseudomonas sp. Sm006.</title>
        <authorList>
            <person name="Takeuchi K."/>
            <person name="Someya N."/>
        </authorList>
    </citation>
    <scope>NUCLEOTIDE SEQUENCE</scope>
    <source>
        <strain evidence="8">Sm006</strain>
    </source>
</reference>
<keyword evidence="9" id="KW-1185">Reference proteome</keyword>
<keyword evidence="4" id="KW-0238">DNA-binding</keyword>
<comment type="caution">
    <text evidence="6">Lacks conserved residue(s) required for the propagation of feature annotation.</text>
</comment>
<evidence type="ECO:0000259" key="7">
    <source>
        <dbReference type="PROSITE" id="PS50110"/>
    </source>
</evidence>
<dbReference type="InterPro" id="IPR011006">
    <property type="entry name" value="CheY-like_superfamily"/>
</dbReference>
<evidence type="ECO:0000256" key="1">
    <source>
        <dbReference type="ARBA" id="ARBA00022553"/>
    </source>
</evidence>
<dbReference type="Proteomes" id="UP001064896">
    <property type="component" value="Chromosome"/>
</dbReference>
<accession>A0ABM7L9B7</accession>
<dbReference type="SMART" id="SM00448">
    <property type="entry name" value="REC"/>
    <property type="match status" value="1"/>
</dbReference>
<keyword evidence="1" id="KW-0597">Phosphoprotein</keyword>
<gene>
    <name evidence="8" type="ORF">PSm6_25660</name>
</gene>
<keyword evidence="2" id="KW-0902">Two-component regulatory system</keyword>
<evidence type="ECO:0000313" key="9">
    <source>
        <dbReference type="Proteomes" id="UP001064896"/>
    </source>
</evidence>
<feature type="domain" description="Response regulatory" evidence="7">
    <location>
        <begin position="41"/>
        <end position="157"/>
    </location>
</feature>
<organism evidence="8 9">
    <name type="scientific">Pseudomonas solani</name>
    <dbReference type="NCBI Taxonomy" id="2731552"/>
    <lineage>
        <taxon>Bacteria</taxon>
        <taxon>Pseudomonadati</taxon>
        <taxon>Pseudomonadota</taxon>
        <taxon>Gammaproteobacteria</taxon>
        <taxon>Pseudomonadales</taxon>
        <taxon>Pseudomonadaceae</taxon>
        <taxon>Pseudomonas</taxon>
    </lineage>
</organism>
<dbReference type="Gene3D" id="3.40.50.2300">
    <property type="match status" value="1"/>
</dbReference>
<evidence type="ECO:0000256" key="4">
    <source>
        <dbReference type="ARBA" id="ARBA00023125"/>
    </source>
</evidence>
<proteinExistence type="predicted"/>